<reference evidence="2" key="1">
    <citation type="journal article" date="2024" name="Algal Res.">
        <title>Biochemical, toxicological and genomic investigation of a high-biomass producing Limnothrix strain isolated from Italian shallow drinking water reservoir.</title>
        <authorList>
            <person name="Simonazzi M."/>
            <person name="Shishido T.K."/>
            <person name="Delbaje E."/>
            <person name="Wahlsten M."/>
            <person name="Fewer D.P."/>
            <person name="Sivonen K."/>
            <person name="Pezzolesi L."/>
            <person name="Pistocchi R."/>
        </authorList>
    </citation>
    <scope>NUCLEOTIDE SEQUENCE [LARGE SCALE GENOMIC DNA]</scope>
    <source>
        <strain evidence="2">LRLZ20PSL1</strain>
    </source>
</reference>
<sequence>MATKATEFDLQPILDRLDGVEAIPRQDYLSLANCLLSDFKMTDEQRRQVSRLFDLVKLGRVRIVHP</sequence>
<dbReference type="Proteomes" id="UP001604335">
    <property type="component" value="Unassembled WGS sequence"/>
</dbReference>
<dbReference type="RefSeq" id="WP_393009972.1">
    <property type="nucleotide sequence ID" value="NZ_JAZAQF010000006.1"/>
</dbReference>
<evidence type="ECO:0000313" key="1">
    <source>
        <dbReference type="EMBL" id="MFG3816226.1"/>
    </source>
</evidence>
<accession>A0ABW7C8H2</accession>
<proteinExistence type="predicted"/>
<keyword evidence="2" id="KW-1185">Reference proteome</keyword>
<comment type="caution">
    <text evidence="1">The sequence shown here is derived from an EMBL/GenBank/DDBJ whole genome shotgun (WGS) entry which is preliminary data.</text>
</comment>
<organism evidence="1 2">
    <name type="scientific">Limnothrix redekei LRLZ20PSL1</name>
    <dbReference type="NCBI Taxonomy" id="3112953"/>
    <lineage>
        <taxon>Bacteria</taxon>
        <taxon>Bacillati</taxon>
        <taxon>Cyanobacteriota</taxon>
        <taxon>Cyanophyceae</taxon>
        <taxon>Pseudanabaenales</taxon>
        <taxon>Pseudanabaenaceae</taxon>
        <taxon>Limnothrix</taxon>
    </lineage>
</organism>
<dbReference type="EMBL" id="JAZAQF010000006">
    <property type="protein sequence ID" value="MFG3816226.1"/>
    <property type="molecule type" value="Genomic_DNA"/>
</dbReference>
<gene>
    <name evidence="1" type="ORF">VPK24_01145</name>
</gene>
<name>A0ABW7C8H2_9CYAN</name>
<protein>
    <submittedName>
        <fullName evidence="1">Uncharacterized protein</fullName>
    </submittedName>
</protein>
<evidence type="ECO:0000313" key="2">
    <source>
        <dbReference type="Proteomes" id="UP001604335"/>
    </source>
</evidence>